<accession>A0ACC1TPK4</accession>
<keyword evidence="2" id="KW-1185">Reference proteome</keyword>
<comment type="caution">
    <text evidence="1">The sequence shown here is derived from an EMBL/GenBank/DDBJ whole genome shotgun (WGS) entry which is preliminary data.</text>
</comment>
<proteinExistence type="predicted"/>
<evidence type="ECO:0000313" key="1">
    <source>
        <dbReference type="EMBL" id="KAJ3806573.1"/>
    </source>
</evidence>
<dbReference type="EMBL" id="MU795407">
    <property type="protein sequence ID" value="KAJ3806573.1"/>
    <property type="molecule type" value="Genomic_DNA"/>
</dbReference>
<feature type="non-terminal residue" evidence="1">
    <location>
        <position position="1"/>
    </location>
</feature>
<name>A0ACC1TPK4_9AGAR</name>
<feature type="non-terminal residue" evidence="1">
    <location>
        <position position="2023"/>
    </location>
</feature>
<sequence>VGISLELPGPSSQERNLRFSTLHEYLLNKGESYTKIPDERFNVDAWRGSNLGQIITENGTFLKHVDAFDNVEFGVSGKDVRAMAPSTRKILEHCFLALYDSGINYRGREMCFTAGSMSEITSVTESDEFDSEGSFSGAPSMIANRVSYHLDLTGPSIPTDTACSSTATALHLAINALSNGDCEAAVVGGCQLNYRFADWFNYSQGHILAKDGKCKPFDASADGFSRGEGVVAIVIKPLDHALKENDYIYSVILGTAVTANGSALPPNAPLPSAQKQAMIKAFQRANRLPKDVAYFECHATGTAKGDPTEANWVGETCSNGRTGPLWIGSIKGNIGHTEIVSFLASLAKVMLIFQHSTIPPNANFCVPNPAIHWQQYQLQVPRIPQNLSVGPEGTSLISIASSGIGGTNAHVVLESFPKPLSPIMETTRKMQWPTIACDCILLAVGGPSPRAVALIGAEILKLSQEQSLLFSLAVESMRRARQMLWRSFAIINPVNPLLSQFPEAVMVPRTPPHVVFVFSGQGPQYFDMGRQLYQHCPEFKKSVLISDQIYHQITGQSLIYDYGIFEQNHCTSIKGIWPSTLTLPALTIFQIALFDLLNSLSIVPNVILGHSAGETTALYASGAGSREMTIALSVARGRVFSGIENYGGAMAALSCNADQASALISMSGLDHSEHIDIACYNSATAVTVSGPQLAIDKVLLNAEGQKILGQKLKTHVPVHSSMMEMVRDEYWSAVEKVFLAYDDIHTPRIPIVSSVTGCYLDSPFTPEYFWKNARQPVMFSQPLETLWGSHPNSIFVEIGPHPVLGTYISQQHASNVVIALACRPHENQQAQDIHTFHNGLGKLFLGGYNAMDLTRLYLVTSQCRDQTRNFYPDYPLVPRRFPLYPNVAGYQKQIKEHAGPLNHPYLRINRATHPLLAQHVVHGEAIMPAAGFLEMAFEFGATSLYQVDFHAILPLTTAPPLHVHVDCNYSLWCVKSSPKLDHMEDATQVRFNHPSNSTKGITRSCFPKFHGNFDSNSYFLPAQIGTVSLHQPPEKWYLPSIVYSFLQIIDWNPDAITYVILILDESGHPLCSIDNFQFRRHQLHHRPNPVYRHALFHQPLIVPDDVTRSVSTATQSSVGSYLVLLASHKTIQFLTESCRQYLHALCMHKHFAKVLISGIEGIMICTLAVLIYSPLGPNLDISRRNALSDVLLEYSKQATIVCYQQNERAFPESYSSGCIYSHAVRKLLPGLDHSSSGVDAFSCDLAIVELECPTIQDIQAQAQLLSHILLPNGMFILTEDPQSSSKANLLSSVKAVFQETNLDIWEALDSALAIRGFSSPLLVYSPLFVKTASYLYHYCAGQAINVQQYLGNVWFAEKADIWMTTAEGPDADEASGLIRTLQKECPNWVLRLVIFPISFSIMQRVNFLELFPYYACGELELNVSETGILSVPRITTERIVIQDPPKKLLEPPAPPSMHVTVSVHAAHDFLNMRCFTGTVLKSSVSGLASQATVAGIVACQDQGKTVIVEAAYVTMVKNLQLAPLLLAPLLLGLAIAAFGFPPLLFGLHTHSKETRILLTHSMTRIGTVILHVLQAAAVTVETADDDSISYLTTLKPHSFDFVISGHDGRPFMQIFKNIVKKDRGKVFMWGGPESMLANEMTENPHLIGHALQVSLDLVLSTRSIHDLVNLEFPLEPCVTEDMGLLPDNYKGDVLNGDRVYVLLGGAGSIGPHLALWMYQHGARHIILTSRTGLANLQCSSNTWASRVFLYLSSCLDLDITIIALDSANQKELRSRLLENLEYPIGGCLLLSAVRADGMFFDLKEREFHEVQQASFGVFEAFCSVVNVHQLEFFVAFSSVSAMFGNAGQANYALAKCKIDGHIKSMKNALSFICPPIENTTMVNTTKPLSSISQHTIPDLIQWMNDALTQIISGSGGQIYIPSMNWDNLSRSIGFTSSLSHLQFSKHTQAEVVDITCSPAQQLIDLILTAYIDVPSNEFSSNIPLTSYGLDSLSASQLSFSLNQKFGLKISQIQLLSNVSTDDL</sequence>
<organism evidence="1 2">
    <name type="scientific">Lentinula aff. lateritia</name>
    <dbReference type="NCBI Taxonomy" id="2804960"/>
    <lineage>
        <taxon>Eukaryota</taxon>
        <taxon>Fungi</taxon>
        <taxon>Dikarya</taxon>
        <taxon>Basidiomycota</taxon>
        <taxon>Agaricomycotina</taxon>
        <taxon>Agaricomycetes</taxon>
        <taxon>Agaricomycetidae</taxon>
        <taxon>Agaricales</taxon>
        <taxon>Marasmiineae</taxon>
        <taxon>Omphalotaceae</taxon>
        <taxon>Lentinula</taxon>
    </lineage>
</organism>
<reference evidence="1" key="1">
    <citation type="submission" date="2022-09" db="EMBL/GenBank/DDBJ databases">
        <title>A Global Phylogenomic Analysis of the Shiitake Genus Lentinula.</title>
        <authorList>
            <consortium name="DOE Joint Genome Institute"/>
            <person name="Sierra-Patev S."/>
            <person name="Min B."/>
            <person name="Naranjo-Ortiz M."/>
            <person name="Looney B."/>
            <person name="Konkel Z."/>
            <person name="Slot J.C."/>
            <person name="Sakamoto Y."/>
            <person name="Steenwyk J.L."/>
            <person name="Rokas A."/>
            <person name="Carro J."/>
            <person name="Camarero S."/>
            <person name="Ferreira P."/>
            <person name="Molpeceres G."/>
            <person name="Ruiz-Duenas F.J."/>
            <person name="Serrano A."/>
            <person name="Henrissat B."/>
            <person name="Drula E."/>
            <person name="Hughes K.W."/>
            <person name="Mata J.L."/>
            <person name="Ishikawa N.K."/>
            <person name="Vargas-Isla R."/>
            <person name="Ushijima S."/>
            <person name="Smith C.A."/>
            <person name="Ahrendt S."/>
            <person name="Andreopoulos W."/>
            <person name="He G."/>
            <person name="Labutti K."/>
            <person name="Lipzen A."/>
            <person name="Ng V."/>
            <person name="Riley R."/>
            <person name="Sandor L."/>
            <person name="Barry K."/>
            <person name="Martinez A.T."/>
            <person name="Xiao Y."/>
            <person name="Gibbons J.G."/>
            <person name="Terashima K."/>
            <person name="Grigoriev I.V."/>
            <person name="Hibbett D.S."/>
        </authorList>
    </citation>
    <scope>NUCLEOTIDE SEQUENCE</scope>
    <source>
        <strain evidence="1">TMI1499</strain>
    </source>
</reference>
<evidence type="ECO:0000313" key="2">
    <source>
        <dbReference type="Proteomes" id="UP001163835"/>
    </source>
</evidence>
<protein>
    <submittedName>
        <fullName evidence="1">Uncharacterized protein</fullName>
    </submittedName>
</protein>
<gene>
    <name evidence="1" type="ORF">F5876DRAFT_12079</name>
</gene>
<dbReference type="Proteomes" id="UP001163835">
    <property type="component" value="Unassembled WGS sequence"/>
</dbReference>